<protein>
    <submittedName>
        <fullName evidence="4">Glycoside hydrolase family 15 protein</fullName>
    </submittedName>
</protein>
<accession>A0ABS6I8L4</accession>
<dbReference type="EMBL" id="JAHOPC010000012">
    <property type="protein sequence ID" value="MBU8868070.1"/>
    <property type="molecule type" value="Genomic_DNA"/>
</dbReference>
<comment type="caution">
    <text evidence="4">The sequence shown here is derived from an EMBL/GenBank/DDBJ whole genome shotgun (WGS) entry which is preliminary data.</text>
</comment>
<keyword evidence="4" id="KW-0378">Hydrolase</keyword>
<dbReference type="InterPro" id="IPR011613">
    <property type="entry name" value="GH15-like"/>
</dbReference>
<name>A0ABS6I8L4_9MICC</name>
<evidence type="ECO:0000313" key="4">
    <source>
        <dbReference type="EMBL" id="MBU8868070.1"/>
    </source>
</evidence>
<evidence type="ECO:0000259" key="2">
    <source>
        <dbReference type="Pfam" id="PF00723"/>
    </source>
</evidence>
<feature type="region of interest" description="Disordered" evidence="1">
    <location>
        <begin position="592"/>
        <end position="638"/>
    </location>
</feature>
<reference evidence="4 5" key="1">
    <citation type="submission" date="2021-06" db="EMBL/GenBank/DDBJ databases">
        <authorList>
            <person name="Jeong J.W."/>
        </authorList>
    </citation>
    <scope>NUCLEOTIDE SEQUENCE [LARGE SCALE GENOMIC DNA]</scope>
    <source>
        <strain evidence="4 5">MMS21-TAE1-1</strain>
    </source>
</reference>
<dbReference type="Pfam" id="PF00723">
    <property type="entry name" value="Glyco_hydro_15"/>
    <property type="match status" value="1"/>
</dbReference>
<dbReference type="RefSeq" id="WP_216926195.1">
    <property type="nucleotide sequence ID" value="NZ_JAHOPC010000012.1"/>
</dbReference>
<proteinExistence type="predicted"/>
<dbReference type="Pfam" id="PF19291">
    <property type="entry name" value="TREH_N"/>
    <property type="match status" value="1"/>
</dbReference>
<feature type="compositionally biased region" description="Basic and acidic residues" evidence="1">
    <location>
        <begin position="628"/>
        <end position="638"/>
    </location>
</feature>
<sequence length="638" mass="70662">MARIEDYAIIGDLNTAALVARDGSIDWMCLPRFDSPACFAALLHTPEAGRWLLAPTDAGARNGGNCTRRRYRPDTLILETEWEVDGGAVRVTDFMPVRDDAVDLVRIVEGLSGEVAMRGELILRFDYGRVVPWVRRNKHGISAVAGPDSAYLTTPAPLKGVDRRTISEFTVRAGERIPFVLRWAPSHEPEPRRIDATKAFHATESFWREWIDQCEMEGQYKDPVERSLITLKALTYAPTGGIVAAATTSLPEQLGGSRNWDYRYCWLRDATLTLQSLLAAGYTDEAAAWREWLLRAVAGDPSELQIVYGLDGARRLPEAEIPWLSGYENSLPVRTGNAAAPQLQLDVWGEVLDGLALTRAASPPGTVDTSWDIQVALMEFLEGAWDQPDNGLWEMRGPRRHFTHSKVMAWVAADRMVKAVRTSGLPGPGDRWASLRRQIHAEVMTRGFDEELNSFVQSYGSKELDASLLLIPRVGFLGHRHPRVAGTVKAIQEGLTDDGLVLRYRTESGHDGLPGDEGVFLACSFWLVDALLGIGHAGQATALFERLLTLRNDVGLLSEEWDPRTQRQLGNTPQAFSHFPLIHCALQLHHGEAHGSDTPLRSPKHPEKGTDQLPQQAISESGPGTDHPAPRKRPETSR</sequence>
<evidence type="ECO:0000313" key="5">
    <source>
        <dbReference type="Proteomes" id="UP000824166"/>
    </source>
</evidence>
<dbReference type="PANTHER" id="PTHR31616">
    <property type="entry name" value="TREHALASE"/>
    <property type="match status" value="1"/>
</dbReference>
<keyword evidence="5" id="KW-1185">Reference proteome</keyword>
<evidence type="ECO:0000256" key="1">
    <source>
        <dbReference type="SAM" id="MobiDB-lite"/>
    </source>
</evidence>
<dbReference type="PANTHER" id="PTHR31616:SF0">
    <property type="entry name" value="GLUCAN 1,4-ALPHA-GLUCOSIDASE"/>
    <property type="match status" value="1"/>
</dbReference>
<evidence type="ECO:0000259" key="3">
    <source>
        <dbReference type="Pfam" id="PF19291"/>
    </source>
</evidence>
<organism evidence="4 5">
    <name type="scientific">Paenarthrobacter aromaticivorans</name>
    <dbReference type="NCBI Taxonomy" id="2849150"/>
    <lineage>
        <taxon>Bacteria</taxon>
        <taxon>Bacillati</taxon>
        <taxon>Actinomycetota</taxon>
        <taxon>Actinomycetes</taxon>
        <taxon>Micrococcales</taxon>
        <taxon>Micrococcaceae</taxon>
        <taxon>Paenarthrobacter</taxon>
    </lineage>
</organism>
<dbReference type="Proteomes" id="UP000824166">
    <property type="component" value="Unassembled WGS sequence"/>
</dbReference>
<feature type="domain" description="Trehalase-like N-terminal" evidence="3">
    <location>
        <begin position="3"/>
        <end position="155"/>
    </location>
</feature>
<dbReference type="InterPro" id="IPR045582">
    <property type="entry name" value="Trehalase-like_N"/>
</dbReference>
<dbReference type="GO" id="GO:0016787">
    <property type="term" value="F:hydrolase activity"/>
    <property type="evidence" value="ECO:0007669"/>
    <property type="project" value="UniProtKB-KW"/>
</dbReference>
<feature type="domain" description="GH15-like" evidence="2">
    <location>
        <begin position="219"/>
        <end position="585"/>
    </location>
</feature>
<gene>
    <name evidence="4" type="ORF">KSW38_17410</name>
</gene>